<keyword evidence="6" id="KW-0597">Phosphoprotein</keyword>
<dbReference type="Pfam" id="PF00672">
    <property type="entry name" value="HAMP"/>
    <property type="match status" value="1"/>
</dbReference>
<dbReference type="GO" id="GO:0005524">
    <property type="term" value="F:ATP binding"/>
    <property type="evidence" value="ECO:0007669"/>
    <property type="project" value="UniProtKB-KW"/>
</dbReference>
<evidence type="ECO:0000256" key="12">
    <source>
        <dbReference type="ARBA" id="ARBA00022989"/>
    </source>
</evidence>
<keyword evidence="8 16" id="KW-0812">Transmembrane</keyword>
<dbReference type="InterPro" id="IPR003661">
    <property type="entry name" value="HisK_dim/P_dom"/>
</dbReference>
<comment type="caution">
    <text evidence="17">The sequence shown here is derived from an EMBL/GenBank/DDBJ whole genome shotgun (WGS) entry which is preliminary data.</text>
</comment>
<keyword evidence="9" id="KW-0547">Nucleotide-binding</keyword>
<evidence type="ECO:0000256" key="14">
    <source>
        <dbReference type="ARBA" id="ARBA00023136"/>
    </source>
</evidence>
<keyword evidence="11" id="KW-0067">ATP-binding</keyword>
<evidence type="ECO:0000256" key="1">
    <source>
        <dbReference type="ARBA" id="ARBA00000085"/>
    </source>
</evidence>
<dbReference type="OrthoDB" id="9804645at2"/>
<keyword evidence="5" id="KW-0997">Cell inner membrane</keyword>
<feature type="transmembrane region" description="Helical" evidence="16">
    <location>
        <begin position="12"/>
        <end position="33"/>
    </location>
</feature>
<evidence type="ECO:0000256" key="6">
    <source>
        <dbReference type="ARBA" id="ARBA00022553"/>
    </source>
</evidence>
<dbReference type="FunFam" id="3.30.565.10:FF:000011">
    <property type="entry name" value="Sensor histidine kinase CpxA"/>
    <property type="match status" value="1"/>
</dbReference>
<dbReference type="InterPro" id="IPR036890">
    <property type="entry name" value="HATPase_C_sf"/>
</dbReference>
<dbReference type="PANTHER" id="PTHR44936">
    <property type="entry name" value="SENSOR PROTEIN CREC"/>
    <property type="match status" value="1"/>
</dbReference>
<dbReference type="InterPro" id="IPR050980">
    <property type="entry name" value="2C_sensor_his_kinase"/>
</dbReference>
<keyword evidence="18" id="KW-1185">Reference proteome</keyword>
<evidence type="ECO:0000256" key="15">
    <source>
        <dbReference type="SAM" id="MobiDB-lite"/>
    </source>
</evidence>
<dbReference type="RefSeq" id="WP_115842004.1">
    <property type="nucleotide sequence ID" value="NZ_CP046603.1"/>
</dbReference>
<dbReference type="EC" id="2.7.13.3" evidence="3"/>
<dbReference type="InterPro" id="IPR003594">
    <property type="entry name" value="HATPase_dom"/>
</dbReference>
<keyword evidence="14 16" id="KW-0472">Membrane</keyword>
<dbReference type="InterPro" id="IPR036097">
    <property type="entry name" value="HisK_dim/P_sf"/>
</dbReference>
<dbReference type="PRINTS" id="PR00344">
    <property type="entry name" value="BCTRLSENSOR"/>
</dbReference>
<comment type="catalytic activity">
    <reaction evidence="1">
        <text>ATP + protein L-histidine = ADP + protein N-phospho-L-histidine.</text>
        <dbReference type="EC" id="2.7.13.3"/>
    </reaction>
</comment>
<dbReference type="AlphaFoldDB" id="A0A3D8VFM7"/>
<feature type="transmembrane region" description="Helical" evidence="16">
    <location>
        <begin position="211"/>
        <end position="234"/>
    </location>
</feature>
<keyword evidence="13" id="KW-0902">Two-component regulatory system</keyword>
<dbReference type="SUPFAM" id="SSF47384">
    <property type="entry name" value="Homodimeric domain of signal transducing histidine kinase"/>
    <property type="match status" value="1"/>
</dbReference>
<dbReference type="SMART" id="SM00304">
    <property type="entry name" value="HAMP"/>
    <property type="match status" value="1"/>
</dbReference>
<dbReference type="SMART" id="SM00388">
    <property type="entry name" value="HisKA"/>
    <property type="match status" value="1"/>
</dbReference>
<dbReference type="PROSITE" id="PS50109">
    <property type="entry name" value="HIS_KIN"/>
    <property type="match status" value="1"/>
</dbReference>
<accession>A0A3D8VFM7</accession>
<dbReference type="Pfam" id="PF02518">
    <property type="entry name" value="HATPase_c"/>
    <property type="match status" value="1"/>
</dbReference>
<evidence type="ECO:0000256" key="4">
    <source>
        <dbReference type="ARBA" id="ARBA00022475"/>
    </source>
</evidence>
<dbReference type="InterPro" id="IPR003660">
    <property type="entry name" value="HAMP_dom"/>
</dbReference>
<evidence type="ECO:0000256" key="3">
    <source>
        <dbReference type="ARBA" id="ARBA00012438"/>
    </source>
</evidence>
<evidence type="ECO:0000256" key="8">
    <source>
        <dbReference type="ARBA" id="ARBA00022692"/>
    </source>
</evidence>
<reference evidence="17 18" key="1">
    <citation type="submission" date="2018-08" db="EMBL/GenBank/DDBJ databases">
        <title>Lysobacter soli KCTC 22011, whole genome shotgun sequence.</title>
        <authorList>
            <person name="Zhang X."/>
            <person name="Feng G."/>
            <person name="Zhu H."/>
        </authorList>
    </citation>
    <scope>NUCLEOTIDE SEQUENCE [LARGE SCALE GENOMIC DNA]</scope>
    <source>
        <strain evidence="17 18">KCTC 22011</strain>
    </source>
</reference>
<keyword evidence="4" id="KW-1003">Cell membrane</keyword>
<keyword evidence="7" id="KW-0808">Transferase</keyword>
<evidence type="ECO:0000256" key="13">
    <source>
        <dbReference type="ARBA" id="ARBA00023012"/>
    </source>
</evidence>
<feature type="compositionally biased region" description="Pro residues" evidence="15">
    <location>
        <begin position="137"/>
        <end position="147"/>
    </location>
</feature>
<evidence type="ECO:0000313" key="17">
    <source>
        <dbReference type="EMBL" id="RDY67881.1"/>
    </source>
</evidence>
<protein>
    <recommendedName>
        <fullName evidence="3">histidine kinase</fullName>
        <ecNumber evidence="3">2.7.13.3</ecNumber>
    </recommendedName>
</protein>
<dbReference type="EMBL" id="QTJR01000004">
    <property type="protein sequence ID" value="RDY67881.1"/>
    <property type="molecule type" value="Genomic_DNA"/>
</dbReference>
<dbReference type="PROSITE" id="PS50885">
    <property type="entry name" value="HAMP"/>
    <property type="match status" value="1"/>
</dbReference>
<dbReference type="SUPFAM" id="SSF55874">
    <property type="entry name" value="ATPase domain of HSP90 chaperone/DNA topoisomerase II/histidine kinase"/>
    <property type="match status" value="1"/>
</dbReference>
<dbReference type="PANTHER" id="PTHR44936:SF5">
    <property type="entry name" value="SENSOR HISTIDINE KINASE ENVZ"/>
    <property type="match status" value="1"/>
</dbReference>
<evidence type="ECO:0000256" key="9">
    <source>
        <dbReference type="ARBA" id="ARBA00022741"/>
    </source>
</evidence>
<keyword evidence="10" id="KW-0418">Kinase</keyword>
<dbReference type="Gene3D" id="3.30.565.10">
    <property type="entry name" value="Histidine kinase-like ATPase, C-terminal domain"/>
    <property type="match status" value="1"/>
</dbReference>
<evidence type="ECO:0000256" key="2">
    <source>
        <dbReference type="ARBA" id="ARBA00004429"/>
    </source>
</evidence>
<dbReference type="Pfam" id="PF00512">
    <property type="entry name" value="HisKA"/>
    <property type="match status" value="1"/>
</dbReference>
<dbReference type="CDD" id="cd00082">
    <property type="entry name" value="HisKA"/>
    <property type="match status" value="1"/>
</dbReference>
<organism evidence="17 18">
    <name type="scientific">Lysobacter soli</name>
    <dbReference type="NCBI Taxonomy" id="453783"/>
    <lineage>
        <taxon>Bacteria</taxon>
        <taxon>Pseudomonadati</taxon>
        <taxon>Pseudomonadota</taxon>
        <taxon>Gammaproteobacteria</taxon>
        <taxon>Lysobacterales</taxon>
        <taxon>Lysobacteraceae</taxon>
        <taxon>Lysobacter</taxon>
    </lineage>
</organism>
<evidence type="ECO:0000256" key="7">
    <source>
        <dbReference type="ARBA" id="ARBA00022679"/>
    </source>
</evidence>
<keyword evidence="12 16" id="KW-1133">Transmembrane helix</keyword>
<evidence type="ECO:0000256" key="11">
    <source>
        <dbReference type="ARBA" id="ARBA00022840"/>
    </source>
</evidence>
<dbReference type="SMART" id="SM00387">
    <property type="entry name" value="HATPase_c"/>
    <property type="match status" value="1"/>
</dbReference>
<dbReference type="CDD" id="cd06225">
    <property type="entry name" value="HAMP"/>
    <property type="match status" value="1"/>
</dbReference>
<dbReference type="GO" id="GO:0000155">
    <property type="term" value="F:phosphorelay sensor kinase activity"/>
    <property type="evidence" value="ECO:0007669"/>
    <property type="project" value="InterPro"/>
</dbReference>
<proteinExistence type="predicted"/>
<sequence>MNTRGLPIFARTFLVLLAALAVAYGIGIALLALREPPPAVRLSEVVALLSTRMPSGNPLLAVSESDEAPQPEHGFISPPPLRTLLARWLDVPEDRVRFFVAGANMLPPFRRIVVMPGTPMARMDGADPGRLGEYVVPPPLSPPPPPDAARTEPARQRQAVRVGEPQRVGGPPFAHDRDWRADSHLPFAFVAALRQPDGRWRRVERMDHGVGIGRTFALMFAMGLIALLPLAWWFSSALATPIRRFAASADRMGQDAHAPAVPLEGPAEIQRAAASFNAMQERINRLVRERTQMVAAIAHDLRTPLARLSFRLDGLPADAREKATADIAEMSQMIEAALEFIREQHRERVRERLDLRLLVESVVDEEADVGHAVALAPGAPAPLRGDPLALRRMVGNLVDNAIKYGRSARVSLHDDADGYCLRIDDDGPGVDMTRSEQLFMPFVRGESSRNRETGGIGLGLATARGVVLAHGGDIRLDNRDEGGLRVTVTLPHEVG</sequence>
<dbReference type="Gene3D" id="1.10.287.130">
    <property type="match status" value="1"/>
</dbReference>
<dbReference type="Proteomes" id="UP000256829">
    <property type="component" value="Unassembled WGS sequence"/>
</dbReference>
<dbReference type="CDD" id="cd00075">
    <property type="entry name" value="HATPase"/>
    <property type="match status" value="1"/>
</dbReference>
<evidence type="ECO:0000256" key="5">
    <source>
        <dbReference type="ARBA" id="ARBA00022519"/>
    </source>
</evidence>
<evidence type="ECO:0000256" key="10">
    <source>
        <dbReference type="ARBA" id="ARBA00022777"/>
    </source>
</evidence>
<dbReference type="InterPro" id="IPR004358">
    <property type="entry name" value="Sig_transdc_His_kin-like_C"/>
</dbReference>
<feature type="region of interest" description="Disordered" evidence="15">
    <location>
        <begin position="137"/>
        <end position="172"/>
    </location>
</feature>
<gene>
    <name evidence="17" type="ORF">DX912_08230</name>
</gene>
<evidence type="ECO:0000313" key="18">
    <source>
        <dbReference type="Proteomes" id="UP000256829"/>
    </source>
</evidence>
<comment type="subcellular location">
    <subcellularLocation>
        <location evidence="2">Cell inner membrane</location>
        <topology evidence="2">Multi-pass membrane protein</topology>
    </subcellularLocation>
</comment>
<dbReference type="InterPro" id="IPR005467">
    <property type="entry name" value="His_kinase_dom"/>
</dbReference>
<evidence type="ECO:0000256" key="16">
    <source>
        <dbReference type="SAM" id="Phobius"/>
    </source>
</evidence>
<name>A0A3D8VFM7_9GAMM</name>
<dbReference type="GO" id="GO:0005886">
    <property type="term" value="C:plasma membrane"/>
    <property type="evidence" value="ECO:0007669"/>
    <property type="project" value="UniProtKB-SubCell"/>
</dbReference>